<evidence type="ECO:0000256" key="2">
    <source>
        <dbReference type="ARBA" id="ARBA00004123"/>
    </source>
</evidence>
<dbReference type="GO" id="GO:0006325">
    <property type="term" value="P:chromatin organization"/>
    <property type="evidence" value="ECO:0007669"/>
    <property type="project" value="InterPro"/>
</dbReference>
<feature type="region of interest" description="Disordered" evidence="6">
    <location>
        <begin position="349"/>
        <end position="439"/>
    </location>
</feature>
<dbReference type="OrthoDB" id="77564at2759"/>
<feature type="region of interest" description="Disordered" evidence="6">
    <location>
        <begin position="1722"/>
        <end position="1876"/>
    </location>
</feature>
<dbReference type="GO" id="GO:0000417">
    <property type="term" value="C:HIR complex"/>
    <property type="evidence" value="ECO:0007669"/>
    <property type="project" value="TreeGrafter"/>
</dbReference>
<gene>
    <name evidence="7" type="ORF">PAC_17465</name>
</gene>
<evidence type="ECO:0000256" key="4">
    <source>
        <dbReference type="ARBA" id="ARBA00014848"/>
    </source>
</evidence>
<keyword evidence="8" id="KW-1185">Reference proteome</keyword>
<dbReference type="STRING" id="576137.A0A1L7XR93"/>
<accession>A0A1L7XR93</accession>
<reference evidence="7 8" key="1">
    <citation type="submission" date="2016-03" db="EMBL/GenBank/DDBJ databases">
        <authorList>
            <person name="Ploux O."/>
        </authorList>
    </citation>
    <scope>NUCLEOTIDE SEQUENCE [LARGE SCALE GENOMIC DNA]</scope>
    <source>
        <strain evidence="7 8">UAMH 11012</strain>
    </source>
</reference>
<dbReference type="InterPro" id="IPR033053">
    <property type="entry name" value="Hir3/CABIN1"/>
</dbReference>
<comment type="function">
    <text evidence="1">Has a role in a nucleosome assembly pathway that is required for the integrity of heterochromatin and proper chromosome segregation.</text>
</comment>
<feature type="compositionally biased region" description="Gly residues" evidence="6">
    <location>
        <begin position="1863"/>
        <end position="1876"/>
    </location>
</feature>
<evidence type="ECO:0000313" key="7">
    <source>
        <dbReference type="EMBL" id="CZR67566.1"/>
    </source>
</evidence>
<comment type="subcellular location">
    <subcellularLocation>
        <location evidence="2">Nucleus</location>
    </subcellularLocation>
</comment>
<sequence length="1876" mass="211524">MASFTALNIIPDEHIDDEVDNTRELQIEDALKIYQAALKLHSQGPAFYPDAAAAYTKLFTSEIFKYPESESEFTRIDNNPELEYSDAYPLGLDVGAGGVEGAQTLPQILYLAYKNHGQFILDCVKSRIRLEPMNKPAIDYQVRAAIDNFALALASDESDTELWRRAARIGSTLGSSRIARYCLEAAVEVDDDPTVAELDPAALEEGFAGEQLKERLEVLGDETALSHPIMAPFEKKIMPAFLMKHMDPYPFLPDSTKVLRDDSDHVERPEIVQPREIIRVEARTWTALGSKLCDEFLATISPIFTGRTTGIIVNVPPEVEHDLPTTEAEAVQNNSTTDDQVMKDVPITESPTAEGSEAANATPVTEKPEEQEVEVVTTTTTVPLADEPRQSSVSLPTRKRSQSAAGLRETPDDDSGTQKRSKRIRNRDNTAEGSTDPATQYAEQLKGFQRADEDAFKFVGGLLHKLGVDDLGTLPDLQEALSAEEKTDPAEVVENTVVRDLRDILRTWDDAKASEFINGNAADILGSSVSSANAGLAAFLEHSKSGPQKLSSLPMFAEADGITEYVANVDASWMPLQDIVWEYICIVLASYRTALWQESLKIVIVRLISFLDCDIFNRIQLEMELARSGSDDLQKLQDLAETLFELHIDIYCRITNPNSVVPYETRLTTKERLDRWADLAAYVVRSRNASTTDDLSLRYLWASVFYATMADNVSREHKVLLWSDLQALLEESGKPVIELQNNAVMADISVAAAEREVSKLTTMDFFFNLFQTDRSDPVAIIETLEPVLDPESACAAPETEATGGTEVVDAIDSTPAALRDMWKFLQTGSTSLRLFLWQRLNEAYGSIGYSTKVFSCNLKSIEVIVSALRSADFSDQPVERRHNRLLTWFKALDDLLVKALTLALNDAAACFEIIDDRHIKSTCSTLAQLTRILHAASLFDDEIRVGMTPLPNTPAYAPHGTFSTFTTKLREMQVRTWALQYTLIKEAMSQNRELFLTPDNDLADYLALVHYALGMRKSCKASNKIFLKMMKVEMIRFKHIERWEDYLGQVLFDLYGLRLGVGVCELEDHSCPTEPLDRRTVLNIADQVIVLANRMPLKDLLKHELKGSIEKMQTAVGLAKHTPHMMHNLRNYTEYLKTSLRPLDMYKAWKGQVLVDSIPINAPETPLADKGWYFLLGMINLTKFRQQKRLGPGAQTDDLKVGVSFLRLQLQFTAEHWETWYRLAQCFDFELEEEVLWSADKINNHRAELTKLQRSAIHCYIMALSTAVRNADDSFATAEKLSEMYYDFGMRIYSSSREPFGMEPFWVDEYEKHMSGAAGMYKKPLHEELTRFRAWKYAAKLFRESLRDRPNHWMAHFMLGKCLWKMFCKADEEWDEKLRATRPSVELVLRAFVNAIKHVPKPRDSRQEPILEPHYKLVSIVHKLVIMRAMNPQAAADLLQQQPFAIRKGEEVKIDHQDDWEPFVLESLQHLRNSDKQHWHHRMVARAANIVYDEEHPEFIPAQAAKLQFRESIFTKTMHIQVWKPEAERPGRHCVYMERYVHYMTKLLWITNDKPSMEALVKRVRKKGNDFHKFEKVWTEACNTYLKMIRRSSNIPPSMDDVFKNVSHEEFEILGDRLTTWMADPQIQHPALEALRESSELKKLNAGMMRSTPIDDLINDSWAVLYTQVAKNIPGPDPTSLASAQTDGASSPPATAVVRAMGPMSLNNLVMDMNGTQIPVPVTIAGSEPSRPRKPGISRRDVLKRAELAVSKIPDIPRPAAPSHNSRPRASEPSSNMILGSNAEQEQHQRSTSVSTPQVEDQSIQTENEQAGQEEKQEEQESERGSVHDSADDESDLSDVPDMDDVDSATIFPNLMRREGAAGSSGGEGGSGSAKD</sequence>
<feature type="compositionally biased region" description="Low complexity" evidence="6">
    <location>
        <begin position="374"/>
        <end position="383"/>
    </location>
</feature>
<keyword evidence="5" id="KW-0539">Nucleus</keyword>
<feature type="compositionally biased region" description="Polar residues" evidence="6">
    <location>
        <begin position="1772"/>
        <end position="1806"/>
    </location>
</feature>
<dbReference type="GO" id="GO:0005634">
    <property type="term" value="C:nucleus"/>
    <property type="evidence" value="ECO:0007669"/>
    <property type="project" value="UniProtKB-SubCell"/>
</dbReference>
<name>A0A1L7XR93_9HELO</name>
<feature type="compositionally biased region" description="Acidic residues" evidence="6">
    <location>
        <begin position="1831"/>
        <end position="1847"/>
    </location>
</feature>
<evidence type="ECO:0000256" key="1">
    <source>
        <dbReference type="ARBA" id="ARBA00002687"/>
    </source>
</evidence>
<comment type="similarity">
    <text evidence="3">Belongs to the HIR3 family.</text>
</comment>
<evidence type="ECO:0000256" key="6">
    <source>
        <dbReference type="SAM" id="MobiDB-lite"/>
    </source>
</evidence>
<dbReference type="PANTHER" id="PTHR15502:SF7">
    <property type="entry name" value="CALCINEURIN-BINDING PROTEIN CABIN-1"/>
    <property type="match status" value="1"/>
</dbReference>
<organism evidence="7 8">
    <name type="scientific">Phialocephala subalpina</name>
    <dbReference type="NCBI Taxonomy" id="576137"/>
    <lineage>
        <taxon>Eukaryota</taxon>
        <taxon>Fungi</taxon>
        <taxon>Dikarya</taxon>
        <taxon>Ascomycota</taxon>
        <taxon>Pezizomycotina</taxon>
        <taxon>Leotiomycetes</taxon>
        <taxon>Helotiales</taxon>
        <taxon>Mollisiaceae</taxon>
        <taxon>Phialocephala</taxon>
        <taxon>Phialocephala fortinii species complex</taxon>
    </lineage>
</organism>
<evidence type="ECO:0000256" key="5">
    <source>
        <dbReference type="ARBA" id="ARBA00023242"/>
    </source>
</evidence>
<proteinExistence type="inferred from homology"/>
<evidence type="ECO:0000313" key="8">
    <source>
        <dbReference type="Proteomes" id="UP000184330"/>
    </source>
</evidence>
<feature type="compositionally biased region" description="Basic and acidic residues" evidence="6">
    <location>
        <begin position="1738"/>
        <end position="1747"/>
    </location>
</feature>
<dbReference type="PANTHER" id="PTHR15502">
    <property type="entry name" value="CALCINEURIN-BINDING PROTEIN CABIN 1-RELATED"/>
    <property type="match status" value="1"/>
</dbReference>
<dbReference type="Proteomes" id="UP000184330">
    <property type="component" value="Unassembled WGS sequence"/>
</dbReference>
<evidence type="ECO:0000256" key="3">
    <source>
        <dbReference type="ARBA" id="ARBA00007335"/>
    </source>
</evidence>
<protein>
    <recommendedName>
        <fullName evidence="4">Histone transcription regulator 3 homolog</fullName>
    </recommendedName>
</protein>
<dbReference type="GO" id="GO:0031491">
    <property type="term" value="F:nucleosome binding"/>
    <property type="evidence" value="ECO:0007669"/>
    <property type="project" value="TreeGrafter"/>
</dbReference>
<dbReference type="EMBL" id="FJOG01000045">
    <property type="protein sequence ID" value="CZR67566.1"/>
    <property type="molecule type" value="Genomic_DNA"/>
</dbReference>